<keyword evidence="2" id="KW-0479">Metal-binding</keyword>
<dbReference type="CDD" id="cd16026">
    <property type="entry name" value="GALNS_like"/>
    <property type="match status" value="1"/>
</dbReference>
<dbReference type="Pfam" id="PF00884">
    <property type="entry name" value="Sulfatase"/>
    <property type="match status" value="1"/>
</dbReference>
<evidence type="ECO:0000256" key="1">
    <source>
        <dbReference type="ARBA" id="ARBA00008779"/>
    </source>
</evidence>
<dbReference type="InterPro" id="IPR000917">
    <property type="entry name" value="Sulfatase_N"/>
</dbReference>
<evidence type="ECO:0000313" key="8">
    <source>
        <dbReference type="Proteomes" id="UP000182977"/>
    </source>
</evidence>
<evidence type="ECO:0000256" key="2">
    <source>
        <dbReference type="ARBA" id="ARBA00022723"/>
    </source>
</evidence>
<sequence length="433" mass="47727">MSGRPNIVLVVMDDLGYGDLSCMGNTILNTPRIDSIAAGGITLRHMYAASAVCTPSRAALLTGRYPQRVGLPKVLNPRDGTGLSEWEHTLPELLRDAGYRTAMFGKWHLGCRPEHYPTRHGFDEYAGLLYSNDMHPVELFEGEHISTADVDQATLTRAYTDHAIDFMERHSNEEAGRPFFVYLAHTMPHIPLHVEAEFRGRSAGGRYGDVVESLDHHVGRLLDALDDLGLADDTLVMVTSDNGPWFEGSTGGLRGTKLHTYEGGIRVPFVARWPGRIPAGAVSDQPACLFDLLPTLAGLAGGSVPQDRPIDGVDVSALLAGGSVPEPRPLFFFHWWTLNAVRSGRWKLHLDRFPRDPNRAQDRELPQLFDLELDPAETYDLKDRHPDVLEHLTDLARRFEDEIAGQREAAEARAAGRATAGHPADGGRPLSSR</sequence>
<dbReference type="STRING" id="419479.SAMN04488563_0344"/>
<evidence type="ECO:0000256" key="4">
    <source>
        <dbReference type="ARBA" id="ARBA00022837"/>
    </source>
</evidence>
<dbReference type="InterPro" id="IPR050738">
    <property type="entry name" value="Sulfatase"/>
</dbReference>
<dbReference type="GO" id="GO:0046872">
    <property type="term" value="F:metal ion binding"/>
    <property type="evidence" value="ECO:0007669"/>
    <property type="project" value="UniProtKB-KW"/>
</dbReference>
<dbReference type="OrthoDB" id="9777306at2"/>
<gene>
    <name evidence="7" type="ORF">SAMN04488563_0344</name>
</gene>
<organism evidence="7 8">
    <name type="scientific">Jiangella alkaliphila</name>
    <dbReference type="NCBI Taxonomy" id="419479"/>
    <lineage>
        <taxon>Bacteria</taxon>
        <taxon>Bacillati</taxon>
        <taxon>Actinomycetota</taxon>
        <taxon>Actinomycetes</taxon>
        <taxon>Jiangellales</taxon>
        <taxon>Jiangellaceae</taxon>
        <taxon>Jiangella</taxon>
    </lineage>
</organism>
<keyword evidence="4" id="KW-0106">Calcium</keyword>
<dbReference type="AlphaFoldDB" id="A0A1H2G7E9"/>
<dbReference type="Gene3D" id="3.30.1120.10">
    <property type="match status" value="1"/>
</dbReference>
<feature type="domain" description="Sulfatase N-terminal" evidence="6">
    <location>
        <begin position="5"/>
        <end position="301"/>
    </location>
</feature>
<dbReference type="Pfam" id="PF14707">
    <property type="entry name" value="Sulfatase_C"/>
    <property type="match status" value="1"/>
</dbReference>
<keyword evidence="8" id="KW-1185">Reference proteome</keyword>
<proteinExistence type="inferred from homology"/>
<comment type="similarity">
    <text evidence="1">Belongs to the sulfatase family.</text>
</comment>
<dbReference type="PROSITE" id="PS00523">
    <property type="entry name" value="SULFATASE_1"/>
    <property type="match status" value="1"/>
</dbReference>
<reference evidence="8" key="1">
    <citation type="submission" date="2016-10" db="EMBL/GenBank/DDBJ databases">
        <authorList>
            <person name="Varghese N."/>
            <person name="Submissions S."/>
        </authorList>
    </citation>
    <scope>NUCLEOTIDE SEQUENCE [LARGE SCALE GENOMIC DNA]</scope>
    <source>
        <strain evidence="8">DSM 45079</strain>
    </source>
</reference>
<feature type="region of interest" description="Disordered" evidence="5">
    <location>
        <begin position="403"/>
        <end position="433"/>
    </location>
</feature>
<evidence type="ECO:0000313" key="7">
    <source>
        <dbReference type="EMBL" id="SDU15646.1"/>
    </source>
</evidence>
<name>A0A1H2G7E9_9ACTN</name>
<dbReference type="Gene3D" id="3.40.720.10">
    <property type="entry name" value="Alkaline Phosphatase, subunit A"/>
    <property type="match status" value="1"/>
</dbReference>
<dbReference type="InterPro" id="IPR017850">
    <property type="entry name" value="Alkaline_phosphatase_core_sf"/>
</dbReference>
<protein>
    <submittedName>
        <fullName evidence="7">Uncharacterized sulfatase</fullName>
    </submittedName>
</protein>
<feature type="compositionally biased region" description="Low complexity" evidence="5">
    <location>
        <begin position="412"/>
        <end position="421"/>
    </location>
</feature>
<dbReference type="EMBL" id="LT629791">
    <property type="protein sequence ID" value="SDU15646.1"/>
    <property type="molecule type" value="Genomic_DNA"/>
</dbReference>
<dbReference type="SUPFAM" id="SSF53649">
    <property type="entry name" value="Alkaline phosphatase-like"/>
    <property type="match status" value="1"/>
</dbReference>
<evidence type="ECO:0000256" key="5">
    <source>
        <dbReference type="SAM" id="MobiDB-lite"/>
    </source>
</evidence>
<dbReference type="GO" id="GO:0004065">
    <property type="term" value="F:arylsulfatase activity"/>
    <property type="evidence" value="ECO:0007669"/>
    <property type="project" value="TreeGrafter"/>
</dbReference>
<dbReference type="Proteomes" id="UP000182977">
    <property type="component" value="Chromosome I"/>
</dbReference>
<accession>A0A1H2G7E9</accession>
<evidence type="ECO:0000256" key="3">
    <source>
        <dbReference type="ARBA" id="ARBA00022801"/>
    </source>
</evidence>
<dbReference type="PANTHER" id="PTHR42693:SF33">
    <property type="entry name" value="ARYLSULFATASE"/>
    <property type="match status" value="1"/>
</dbReference>
<dbReference type="InterPro" id="IPR024607">
    <property type="entry name" value="Sulfatase_CS"/>
</dbReference>
<dbReference type="RefSeq" id="WP_052762097.1">
    <property type="nucleotide sequence ID" value="NZ_KQ061219.1"/>
</dbReference>
<dbReference type="PANTHER" id="PTHR42693">
    <property type="entry name" value="ARYLSULFATASE FAMILY MEMBER"/>
    <property type="match status" value="1"/>
</dbReference>
<evidence type="ECO:0000259" key="6">
    <source>
        <dbReference type="Pfam" id="PF00884"/>
    </source>
</evidence>
<keyword evidence="3" id="KW-0378">Hydrolase</keyword>